<feature type="compositionally biased region" description="Low complexity" evidence="9">
    <location>
        <begin position="263"/>
        <end position="278"/>
    </location>
</feature>
<reference evidence="11" key="1">
    <citation type="journal article" date="2023" name="PhytoFront">
        <title>Draft Genome Resources of Seven Strains of Tilletia horrida, Causal Agent of Kernel Smut of Rice.</title>
        <authorList>
            <person name="Khanal S."/>
            <person name="Antony Babu S."/>
            <person name="Zhou X.G."/>
        </authorList>
    </citation>
    <scope>NUCLEOTIDE SEQUENCE</scope>
    <source>
        <strain evidence="11">TX3</strain>
    </source>
</reference>
<dbReference type="SMART" id="SM00232">
    <property type="entry name" value="JAB_MPN"/>
    <property type="match status" value="1"/>
</dbReference>
<evidence type="ECO:0000256" key="4">
    <source>
        <dbReference type="ARBA" id="ARBA00022723"/>
    </source>
</evidence>
<dbReference type="AlphaFoldDB" id="A0AAN6GKZ7"/>
<evidence type="ECO:0000256" key="8">
    <source>
        <dbReference type="ARBA" id="ARBA00023049"/>
    </source>
</evidence>
<dbReference type="Gene3D" id="1.20.58.80">
    <property type="entry name" value="Phosphotransferase system, lactose/cellobiose-type IIA subunit"/>
    <property type="match status" value="1"/>
</dbReference>
<protein>
    <recommendedName>
        <fullName evidence="10">MPN domain-containing protein</fullName>
    </recommendedName>
</protein>
<comment type="cofactor">
    <cofactor evidence="1">
        <name>Zn(2+)</name>
        <dbReference type="ChEBI" id="CHEBI:29105"/>
    </cofactor>
</comment>
<evidence type="ECO:0000256" key="3">
    <source>
        <dbReference type="ARBA" id="ARBA00022670"/>
    </source>
</evidence>
<feature type="compositionally biased region" description="Acidic residues" evidence="9">
    <location>
        <begin position="182"/>
        <end position="193"/>
    </location>
</feature>
<keyword evidence="6" id="KW-0378">Hydrolase</keyword>
<dbReference type="PANTHER" id="PTHR12947">
    <property type="entry name" value="AMSH-LIKE PROTEASE"/>
    <property type="match status" value="1"/>
</dbReference>
<feature type="region of interest" description="Disordered" evidence="9">
    <location>
        <begin position="326"/>
        <end position="588"/>
    </location>
</feature>
<feature type="compositionally biased region" description="Low complexity" evidence="9">
    <location>
        <begin position="414"/>
        <end position="435"/>
    </location>
</feature>
<feature type="compositionally biased region" description="Basic and acidic residues" evidence="9">
    <location>
        <begin position="236"/>
        <end position="245"/>
    </location>
</feature>
<feature type="compositionally biased region" description="Polar residues" evidence="9">
    <location>
        <begin position="333"/>
        <end position="342"/>
    </location>
</feature>
<dbReference type="GO" id="GO:0140492">
    <property type="term" value="F:metal-dependent deubiquitinase activity"/>
    <property type="evidence" value="ECO:0007669"/>
    <property type="project" value="InterPro"/>
</dbReference>
<dbReference type="GO" id="GO:0046872">
    <property type="term" value="F:metal ion binding"/>
    <property type="evidence" value="ECO:0007669"/>
    <property type="project" value="UniProtKB-KW"/>
</dbReference>
<dbReference type="PANTHER" id="PTHR12947:SF13">
    <property type="entry name" value="FI19924P1"/>
    <property type="match status" value="1"/>
</dbReference>
<feature type="region of interest" description="Disordered" evidence="9">
    <location>
        <begin position="177"/>
        <end position="245"/>
    </location>
</feature>
<evidence type="ECO:0000259" key="10">
    <source>
        <dbReference type="PROSITE" id="PS50249"/>
    </source>
</evidence>
<evidence type="ECO:0000256" key="5">
    <source>
        <dbReference type="ARBA" id="ARBA00022786"/>
    </source>
</evidence>
<feature type="compositionally biased region" description="Polar residues" evidence="9">
    <location>
        <begin position="225"/>
        <end position="234"/>
    </location>
</feature>
<dbReference type="Gene3D" id="3.40.140.10">
    <property type="entry name" value="Cytidine Deaminase, domain 2"/>
    <property type="match status" value="1"/>
</dbReference>
<dbReference type="GO" id="GO:0070536">
    <property type="term" value="P:protein K63-linked deubiquitination"/>
    <property type="evidence" value="ECO:0007669"/>
    <property type="project" value="InterPro"/>
</dbReference>
<comment type="caution">
    <text evidence="11">The sequence shown here is derived from an EMBL/GenBank/DDBJ whole genome shotgun (WGS) entry which is preliminary data.</text>
</comment>
<keyword evidence="3" id="KW-0645">Protease</keyword>
<dbReference type="PROSITE" id="PS50330">
    <property type="entry name" value="UIM"/>
    <property type="match status" value="1"/>
</dbReference>
<evidence type="ECO:0000256" key="2">
    <source>
        <dbReference type="ARBA" id="ARBA00010981"/>
    </source>
</evidence>
<dbReference type="Proteomes" id="UP001176521">
    <property type="component" value="Unassembled WGS sequence"/>
</dbReference>
<evidence type="ECO:0000256" key="7">
    <source>
        <dbReference type="ARBA" id="ARBA00022833"/>
    </source>
</evidence>
<feature type="compositionally biased region" description="Low complexity" evidence="9">
    <location>
        <begin position="351"/>
        <end position="362"/>
    </location>
</feature>
<feature type="compositionally biased region" description="Low complexity" evidence="9">
    <location>
        <begin position="556"/>
        <end position="569"/>
    </location>
</feature>
<dbReference type="InterPro" id="IPR000555">
    <property type="entry name" value="JAMM/MPN+_dom"/>
</dbReference>
<feature type="compositionally biased region" description="Pro residues" evidence="9">
    <location>
        <begin position="402"/>
        <end position="412"/>
    </location>
</feature>
<gene>
    <name evidence="11" type="ORF">OC842_000925</name>
</gene>
<feature type="compositionally biased region" description="Low complexity" evidence="9">
    <location>
        <begin position="194"/>
        <end position="216"/>
    </location>
</feature>
<dbReference type="Pfam" id="PF01398">
    <property type="entry name" value="JAB"/>
    <property type="match status" value="1"/>
</dbReference>
<keyword evidence="7" id="KW-0862">Zinc</keyword>
<evidence type="ECO:0000256" key="6">
    <source>
        <dbReference type="ARBA" id="ARBA00022801"/>
    </source>
</evidence>
<dbReference type="GO" id="GO:0061578">
    <property type="term" value="F:K63-linked deubiquitinase activity"/>
    <property type="evidence" value="ECO:0007669"/>
    <property type="project" value="InterPro"/>
</dbReference>
<comment type="similarity">
    <text evidence="2">Belongs to the peptidase M67C family.</text>
</comment>
<evidence type="ECO:0000313" key="11">
    <source>
        <dbReference type="EMBL" id="KAK0539575.1"/>
    </source>
</evidence>
<dbReference type="CDD" id="cd08066">
    <property type="entry name" value="MPN_AMSH_like"/>
    <property type="match status" value="1"/>
</dbReference>
<evidence type="ECO:0000256" key="1">
    <source>
        <dbReference type="ARBA" id="ARBA00001947"/>
    </source>
</evidence>
<name>A0AAN6GKZ7_9BASI</name>
<feature type="compositionally biased region" description="Pro residues" evidence="9">
    <location>
        <begin position="541"/>
        <end position="555"/>
    </location>
</feature>
<organism evidence="11 12">
    <name type="scientific">Tilletia horrida</name>
    <dbReference type="NCBI Taxonomy" id="155126"/>
    <lineage>
        <taxon>Eukaryota</taxon>
        <taxon>Fungi</taxon>
        <taxon>Dikarya</taxon>
        <taxon>Basidiomycota</taxon>
        <taxon>Ustilaginomycotina</taxon>
        <taxon>Exobasidiomycetes</taxon>
        <taxon>Tilletiales</taxon>
        <taxon>Tilletiaceae</taxon>
        <taxon>Tilletia</taxon>
    </lineage>
</organism>
<feature type="compositionally biased region" description="Low complexity" evidence="9">
    <location>
        <begin position="288"/>
        <end position="300"/>
    </location>
</feature>
<keyword evidence="12" id="KW-1185">Reference proteome</keyword>
<feature type="region of interest" description="Disordered" evidence="9">
    <location>
        <begin position="258"/>
        <end position="300"/>
    </location>
</feature>
<dbReference type="GO" id="GO:0005768">
    <property type="term" value="C:endosome"/>
    <property type="evidence" value="ECO:0007669"/>
    <property type="project" value="TreeGrafter"/>
</dbReference>
<accession>A0AAN6GKZ7</accession>
<dbReference type="GO" id="GO:0016020">
    <property type="term" value="C:membrane"/>
    <property type="evidence" value="ECO:0007669"/>
    <property type="project" value="TreeGrafter"/>
</dbReference>
<proteinExistence type="inferred from homology"/>
<dbReference type="PROSITE" id="PS50249">
    <property type="entry name" value="MPN"/>
    <property type="match status" value="1"/>
</dbReference>
<dbReference type="InterPro" id="IPR037518">
    <property type="entry name" value="MPN"/>
</dbReference>
<sequence length="831" mass="89570">MARREEAHRFHLPIPSVFRPSTRAAKKQKKQEAKLRPEIRPATIAELADLAATADLVFNPAIPIRRFLAGAHGLLTQADSYLSTQPPDNEQAFVCLAKAARLLVDLLPNSHPGWKTELSAEARNKAKADAQVALDKISQLKPVLLECFDTWKTAHPKITDITKVPTSLSLPAALHELSAQESDSDDSEPEDEPAQAQAQLQPQQWHQQWQTQSQPQTVSRAKAPSPSSSVSTLQYHRPERPTESFDVRTILGYQGAGAASMGVSSSSSSSSRNVSSNSILYPQPPAPHTTAASPTTSSVPYSAASSSAIVEPWAAPSSNTQTVGRFAYPLLRRTSTQRSYTTGPGPRRQQTAESTTSSMAMTPDQSGQGFAPRTALGESYYLTLPPPSSSGSPSLQQAFPWASPPPPLPPPLGTLATSVSSSASAPNSPLNPRSSGVAGPRPLGGPSQSGPPRPAKSLTQFPPIPGLAQPQSPALPDSISPTSAPPQPPIPEMGALAVSGPPPLPAIGPDGGGLRLERHATQLLTMGRNHHQQQYQRPNEQPQPQPPQQQMPPPQQLQQQQQQQQHVPGVPLPPRQRPQRSATEEEEAQLAWAIEESRKDMEEMERKAAAASANVPAPVSTIRSAPTSFRTEEVVFPATAFTEGGTPLRTVVLPTRVLSIFLALARENTENNIETCALLMGKLRASSNSFLITHLTVPAQSGASDRCETHNEEAIWAFQEEHDLVTVGWIHTHPSQSAFLSSLDLHTHCSFQAMTPEAIAIVCAPRHEPSFGLFRLTDPHGVQTIMHCRAPGLFHPHVSETGHDLPALYTDALHGHVKLDPEARLMVVDLR</sequence>
<dbReference type="InterPro" id="IPR044098">
    <property type="entry name" value="STAMBP/STALP-like_MPN"/>
</dbReference>
<keyword evidence="4" id="KW-0479">Metal-binding</keyword>
<dbReference type="InterPro" id="IPR003903">
    <property type="entry name" value="UIM_dom"/>
</dbReference>
<evidence type="ECO:0000313" key="12">
    <source>
        <dbReference type="Proteomes" id="UP001176521"/>
    </source>
</evidence>
<keyword evidence="8" id="KW-0482">Metalloprotease</keyword>
<dbReference type="SUPFAM" id="SSF102712">
    <property type="entry name" value="JAB1/MPN domain"/>
    <property type="match status" value="1"/>
</dbReference>
<feature type="domain" description="MPN" evidence="10">
    <location>
        <begin position="650"/>
        <end position="780"/>
    </location>
</feature>
<dbReference type="GO" id="GO:0006508">
    <property type="term" value="P:proteolysis"/>
    <property type="evidence" value="ECO:0007669"/>
    <property type="project" value="UniProtKB-KW"/>
</dbReference>
<dbReference type="EMBL" id="JAPDMQ010000029">
    <property type="protein sequence ID" value="KAK0539575.1"/>
    <property type="molecule type" value="Genomic_DNA"/>
</dbReference>
<evidence type="ECO:0000256" key="9">
    <source>
        <dbReference type="SAM" id="MobiDB-lite"/>
    </source>
</evidence>
<keyword evidence="5" id="KW-0833">Ubl conjugation pathway</keyword>